<dbReference type="Proteomes" id="UP000008825">
    <property type="component" value="Chromosome"/>
</dbReference>
<feature type="compositionally biased region" description="Polar residues" evidence="1">
    <location>
        <begin position="333"/>
        <end position="345"/>
    </location>
</feature>
<feature type="domain" description="Flagellar hook-length control protein-like C-terminal" evidence="2">
    <location>
        <begin position="532"/>
        <end position="613"/>
    </location>
</feature>
<evidence type="ECO:0000313" key="3">
    <source>
        <dbReference type="EMBL" id="ACH40824.1"/>
    </source>
</evidence>
<dbReference type="Gene3D" id="3.30.750.140">
    <property type="match status" value="1"/>
</dbReference>
<dbReference type="InterPro" id="IPR038610">
    <property type="entry name" value="FliK-like_C_sf"/>
</dbReference>
<evidence type="ECO:0000256" key="1">
    <source>
        <dbReference type="SAM" id="MobiDB-lite"/>
    </source>
</evidence>
<feature type="compositionally biased region" description="Basic and acidic residues" evidence="1">
    <location>
        <begin position="354"/>
        <end position="366"/>
    </location>
</feature>
<feature type="compositionally biased region" description="Polar residues" evidence="1">
    <location>
        <begin position="275"/>
        <end position="284"/>
    </location>
</feature>
<dbReference type="AlphaFoldDB" id="B5EEN8"/>
<keyword evidence="3" id="KW-0966">Cell projection</keyword>
<keyword evidence="3" id="KW-0969">Cilium</keyword>
<reference evidence="3 4" key="1">
    <citation type="submission" date="2008-07" db="EMBL/GenBank/DDBJ databases">
        <title>Complete sequence of Geobacter bemidjiensis BEM.</title>
        <authorList>
            <consortium name="US DOE Joint Genome Institute"/>
            <person name="Lucas S."/>
            <person name="Copeland A."/>
            <person name="Lapidus A."/>
            <person name="Glavina del Rio T."/>
            <person name="Dalin E."/>
            <person name="Tice H."/>
            <person name="Bruce D."/>
            <person name="Goodwin L."/>
            <person name="Pitluck S."/>
            <person name="Kiss H."/>
            <person name="Brettin T."/>
            <person name="Detter J.C."/>
            <person name="Han C."/>
            <person name="Kuske C.R."/>
            <person name="Schmutz J."/>
            <person name="Larimer F."/>
            <person name="Land M."/>
            <person name="Hauser L."/>
            <person name="Kyrpides N."/>
            <person name="Lykidis A."/>
            <person name="Lovley D."/>
            <person name="Richardson P."/>
        </authorList>
    </citation>
    <scope>NUCLEOTIDE SEQUENCE [LARGE SCALE GENOMIC DNA]</scope>
    <source>
        <strain evidence="4">ATCC BAA-1014 / DSM 16622 / JCM 12645 / Bem</strain>
    </source>
</reference>
<reference evidence="3 4" key="2">
    <citation type="journal article" date="2010" name="BMC Genomics">
        <title>The genome of Geobacter bemidjiensis, exemplar for the subsurface clade of Geobacter species that predominate in Fe(III)-reducing subsurface environments.</title>
        <authorList>
            <person name="Aklujkar M."/>
            <person name="Young N.D."/>
            <person name="Holmes D."/>
            <person name="Chavan M."/>
            <person name="Risso C."/>
            <person name="Kiss H.E."/>
            <person name="Han C.S."/>
            <person name="Land M.L."/>
            <person name="Lovley D.R."/>
        </authorList>
    </citation>
    <scope>NUCLEOTIDE SEQUENCE [LARGE SCALE GENOMIC DNA]</scope>
    <source>
        <strain evidence="4">ATCC BAA-1014 / DSM 16622 / JCM 12645 / Bem</strain>
    </source>
</reference>
<feature type="compositionally biased region" description="Low complexity" evidence="1">
    <location>
        <begin position="179"/>
        <end position="192"/>
    </location>
</feature>
<feature type="compositionally biased region" description="Basic and acidic residues" evidence="1">
    <location>
        <begin position="415"/>
        <end position="429"/>
    </location>
</feature>
<dbReference type="Pfam" id="PF02120">
    <property type="entry name" value="Flg_hook"/>
    <property type="match status" value="1"/>
</dbReference>
<feature type="region of interest" description="Disordered" evidence="1">
    <location>
        <begin position="163"/>
        <end position="192"/>
    </location>
</feature>
<protein>
    <submittedName>
        <fullName evidence="3">Flagellar hook-length control protein FliK</fullName>
    </submittedName>
</protein>
<dbReference type="InterPro" id="IPR021136">
    <property type="entry name" value="Flagellar_hook_control-like_C"/>
</dbReference>
<accession>B5EEN8</accession>
<name>B5EEN8_CITBB</name>
<dbReference type="STRING" id="404380.Gbem_3832"/>
<feature type="compositionally biased region" description="Low complexity" evidence="1">
    <location>
        <begin position="475"/>
        <end position="502"/>
    </location>
</feature>
<dbReference type="RefSeq" id="WP_012532260.1">
    <property type="nucleotide sequence ID" value="NC_011146.1"/>
</dbReference>
<feature type="region of interest" description="Disordered" evidence="1">
    <location>
        <begin position="470"/>
        <end position="519"/>
    </location>
</feature>
<proteinExistence type="predicted"/>
<feature type="region of interest" description="Disordered" evidence="1">
    <location>
        <begin position="9"/>
        <end position="28"/>
    </location>
</feature>
<gene>
    <name evidence="3" type="primary">fliK</name>
    <name evidence="3" type="ordered locus">Gbem_3832</name>
</gene>
<dbReference type="OrthoDB" id="5432473at2"/>
<evidence type="ECO:0000259" key="2">
    <source>
        <dbReference type="Pfam" id="PF02120"/>
    </source>
</evidence>
<keyword evidence="4" id="KW-1185">Reference proteome</keyword>
<feature type="region of interest" description="Disordered" evidence="1">
    <location>
        <begin position="263"/>
        <end position="454"/>
    </location>
</feature>
<sequence length="660" mass="67672">MMIANATLATEAAPAAATAPGSGTAATAGEGGGLFQQLLQGKQPAGFWEKGAAATAVPAAQPESGATKKEVAEQMSAANLVLPETAQEGSVANPTGQRSATGGARLQLVMTWQALKSDLAAKPEQGTAPAGAETAAAEVATAEVATAEVATAGKILPEMETVTTDGERDEEAPVQAASPKPAGQEMAAAAATQPAPKAAAVEQGAVPRGLEVAAGKVEAARERRGTEAQVAAGANALTQLDELQQKALERQAVERPEAQIAAAQAEKAVLPEAGQPQQPASTKLGQKAEQAELPQQKGEAVASGATEAARMEESNPAQPGAKGAAAGFVATPVNGSVRESLTQTAPEAAQQAIHADEAADANKEQQKAAGNPGTAEVTAQAAPKAKAQGEVIHPQQQGATPEAPRPEAAQATERTAQRRDLQHGDEKHVPVQGADNAGQPEAASAAAKDLTGTKGAPVVSAAITPEQLRGAEGSQFKQQGHQQQGQESQNAQLQGAAVGAQGSMAETAAPESHQTATRSALHEHILSQVKDGVVTHDGKGNGQMSIRLNPGELGELKIQVSMEHNRLKVEVQADNRMVKDLLMSNLDSLKEALSGKDLAMDGFNVSTGSGGFQQPLYEERANQRQQSASRFARGGGYDAPQETRVNYLTAEVNNLLDVRF</sequence>
<evidence type="ECO:0000313" key="4">
    <source>
        <dbReference type="Proteomes" id="UP000008825"/>
    </source>
</evidence>
<keyword evidence="3" id="KW-0282">Flagellum</keyword>
<dbReference type="CDD" id="cd17470">
    <property type="entry name" value="T3SS_Flik_C"/>
    <property type="match status" value="1"/>
</dbReference>
<organism evidence="3 4">
    <name type="scientific">Citrifermentans bemidjiense (strain ATCC BAA-1014 / DSM 16622 / JCM 12645 / Bem)</name>
    <name type="common">Geobacter bemidjiensis</name>
    <dbReference type="NCBI Taxonomy" id="404380"/>
    <lineage>
        <taxon>Bacteria</taxon>
        <taxon>Pseudomonadati</taxon>
        <taxon>Thermodesulfobacteriota</taxon>
        <taxon>Desulfuromonadia</taxon>
        <taxon>Geobacterales</taxon>
        <taxon>Geobacteraceae</taxon>
        <taxon>Citrifermentans</taxon>
    </lineage>
</organism>
<dbReference type="EMBL" id="CP001124">
    <property type="protein sequence ID" value="ACH40824.1"/>
    <property type="molecule type" value="Genomic_DNA"/>
</dbReference>
<dbReference type="KEGG" id="gbm:Gbem_3832"/>
<dbReference type="eggNOG" id="COG3144">
    <property type="taxonomic scope" value="Bacteria"/>
</dbReference>
<dbReference type="HOGENOM" id="CLU_417843_0_0_7"/>